<dbReference type="PANTHER" id="PTHR33221:SF4">
    <property type="entry name" value="HTH-TYPE TRANSCRIPTIONAL REPRESSOR NSRR"/>
    <property type="match status" value="1"/>
</dbReference>
<dbReference type="AlphaFoldDB" id="A0A426QMQ6"/>
<keyword evidence="1" id="KW-0238">DNA-binding</keyword>
<name>A0A426QMQ6_9GAMM</name>
<dbReference type="PROSITE" id="PS51197">
    <property type="entry name" value="HTH_RRF2_2"/>
    <property type="match status" value="1"/>
</dbReference>
<evidence type="ECO:0000313" key="3">
    <source>
        <dbReference type="Proteomes" id="UP000287798"/>
    </source>
</evidence>
<protein>
    <submittedName>
        <fullName evidence="2">Rrf2 family transcriptional regulator</fullName>
    </submittedName>
</protein>
<dbReference type="GO" id="GO:0005829">
    <property type="term" value="C:cytosol"/>
    <property type="evidence" value="ECO:0007669"/>
    <property type="project" value="TreeGrafter"/>
</dbReference>
<dbReference type="InterPro" id="IPR036390">
    <property type="entry name" value="WH_DNA-bd_sf"/>
</dbReference>
<dbReference type="InterPro" id="IPR000944">
    <property type="entry name" value="Tscrpt_reg_Rrf2"/>
</dbReference>
<dbReference type="GO" id="GO:0003700">
    <property type="term" value="F:DNA-binding transcription factor activity"/>
    <property type="evidence" value="ECO:0007669"/>
    <property type="project" value="TreeGrafter"/>
</dbReference>
<sequence>MRLTTFSDYTLRVLIYLAVQDQAVTTIAGIAEAYGISKNHLMKVVHQLAGEGYVETTRGKGGGVRLKRAPEDISIGAVLRRTESDSALVECFRPEGSECRIETACMLRGVFHQAEEAFYGVLDDITLAQVVEDRARLQALLPGTAD</sequence>
<dbReference type="PANTHER" id="PTHR33221">
    <property type="entry name" value="WINGED HELIX-TURN-HELIX TRANSCRIPTIONAL REGULATOR, RRF2 FAMILY"/>
    <property type="match status" value="1"/>
</dbReference>
<dbReference type="Gene3D" id="1.10.10.10">
    <property type="entry name" value="Winged helix-like DNA-binding domain superfamily/Winged helix DNA-binding domain"/>
    <property type="match status" value="1"/>
</dbReference>
<gene>
    <name evidence="2" type="ORF">D6C00_04945</name>
</gene>
<reference evidence="2 3" key="1">
    <citation type="journal article" date="2010" name="Int. J. Syst. Evol. Microbiol.">
        <title>Thiohalobacter thiocyanaticus gen. nov., sp. nov., a moderately halophilic, sulfur-oxidizing gammaproteobacterium from hypersaline lakes, that utilizes thiocyanate.</title>
        <authorList>
            <person name="Sorokin D.Y."/>
            <person name="Kovaleva O.L."/>
            <person name="Tourova T.P."/>
            <person name="Muyzer G."/>
        </authorList>
    </citation>
    <scope>NUCLEOTIDE SEQUENCE [LARGE SCALE GENOMIC DNA]</scope>
    <source>
        <strain evidence="2 3">Hrh1</strain>
    </source>
</reference>
<comment type="caution">
    <text evidence="2">The sequence shown here is derived from an EMBL/GenBank/DDBJ whole genome shotgun (WGS) entry which is preliminary data.</text>
</comment>
<keyword evidence="3" id="KW-1185">Reference proteome</keyword>
<organism evidence="2 3">
    <name type="scientific">Thiohalobacter thiocyanaticus</name>
    <dbReference type="NCBI Taxonomy" id="585455"/>
    <lineage>
        <taxon>Bacteria</taxon>
        <taxon>Pseudomonadati</taxon>
        <taxon>Pseudomonadota</taxon>
        <taxon>Gammaproteobacteria</taxon>
        <taxon>Thiohalobacterales</taxon>
        <taxon>Thiohalobacteraceae</taxon>
        <taxon>Thiohalobacter</taxon>
    </lineage>
</organism>
<evidence type="ECO:0000256" key="1">
    <source>
        <dbReference type="ARBA" id="ARBA00023125"/>
    </source>
</evidence>
<dbReference type="InterPro" id="IPR030489">
    <property type="entry name" value="TR_Rrf2-type_CS"/>
</dbReference>
<dbReference type="RefSeq" id="WP_125180581.1">
    <property type="nucleotide sequence ID" value="NZ_QZMU01000001.1"/>
</dbReference>
<evidence type="ECO:0000313" key="2">
    <source>
        <dbReference type="EMBL" id="RRQ23048.1"/>
    </source>
</evidence>
<dbReference type="OrthoDB" id="9795923at2"/>
<proteinExistence type="predicted"/>
<dbReference type="GO" id="GO:0003677">
    <property type="term" value="F:DNA binding"/>
    <property type="evidence" value="ECO:0007669"/>
    <property type="project" value="UniProtKB-KW"/>
</dbReference>
<dbReference type="PROSITE" id="PS01332">
    <property type="entry name" value="HTH_RRF2_1"/>
    <property type="match status" value="1"/>
</dbReference>
<dbReference type="SUPFAM" id="SSF46785">
    <property type="entry name" value="Winged helix' DNA-binding domain"/>
    <property type="match status" value="1"/>
</dbReference>
<dbReference type="NCBIfam" id="TIGR00738">
    <property type="entry name" value="rrf2_super"/>
    <property type="match status" value="1"/>
</dbReference>
<dbReference type="Proteomes" id="UP000287798">
    <property type="component" value="Unassembled WGS sequence"/>
</dbReference>
<accession>A0A426QMQ6</accession>
<dbReference type="EMBL" id="QZMU01000001">
    <property type="protein sequence ID" value="RRQ23048.1"/>
    <property type="molecule type" value="Genomic_DNA"/>
</dbReference>
<dbReference type="Pfam" id="PF02082">
    <property type="entry name" value="Rrf2"/>
    <property type="match status" value="1"/>
</dbReference>
<dbReference type="InterPro" id="IPR036388">
    <property type="entry name" value="WH-like_DNA-bd_sf"/>
</dbReference>